<dbReference type="NCBIfam" id="TIGR00566">
    <property type="entry name" value="trpG_papA"/>
    <property type="match status" value="1"/>
</dbReference>
<protein>
    <submittedName>
        <fullName evidence="3">Anthranilate synthase component 2</fullName>
    </submittedName>
</protein>
<feature type="domain" description="Glutamine amidotransferase" evidence="2">
    <location>
        <begin position="4"/>
        <end position="186"/>
    </location>
</feature>
<dbReference type="PANTHER" id="PTHR43418">
    <property type="entry name" value="MULTIFUNCTIONAL TRYPTOPHAN BIOSYNTHESIS PROTEIN-RELATED"/>
    <property type="match status" value="1"/>
</dbReference>
<proteinExistence type="predicted"/>
<dbReference type="GO" id="GO:0004049">
    <property type="term" value="F:anthranilate synthase activity"/>
    <property type="evidence" value="ECO:0007669"/>
    <property type="project" value="TreeGrafter"/>
</dbReference>
<evidence type="ECO:0000313" key="5">
    <source>
        <dbReference type="Proteomes" id="UP000789738"/>
    </source>
</evidence>
<reference evidence="4" key="2">
    <citation type="submission" date="2022-10" db="EMBL/GenBank/DDBJ databases">
        <authorList>
            <person name="Aires J."/>
            <person name="Mesa V."/>
        </authorList>
    </citation>
    <scope>NUCLEOTIDE SEQUENCE</scope>
    <source>
        <strain evidence="4">Clostridium neonatale JD116</strain>
    </source>
</reference>
<accession>A0AA86JFP4</accession>
<organism evidence="3 5">
    <name type="scientific">Clostridium neonatale</name>
    <dbReference type="NCBI Taxonomy" id="137838"/>
    <lineage>
        <taxon>Bacteria</taxon>
        <taxon>Bacillati</taxon>
        <taxon>Bacillota</taxon>
        <taxon>Clostridia</taxon>
        <taxon>Eubacteriales</taxon>
        <taxon>Clostridiaceae</taxon>
        <taxon>Clostridium</taxon>
    </lineage>
</organism>
<dbReference type="EMBL" id="CAMTCP010000277">
    <property type="protein sequence ID" value="CAI3681473.1"/>
    <property type="molecule type" value="Genomic_DNA"/>
</dbReference>
<keyword evidence="1" id="KW-0315">Glutamine amidotransferase</keyword>
<dbReference type="Pfam" id="PF00117">
    <property type="entry name" value="GATase"/>
    <property type="match status" value="1"/>
</dbReference>
<evidence type="ECO:0000313" key="4">
    <source>
        <dbReference type="EMBL" id="CAI3681473.1"/>
    </source>
</evidence>
<dbReference type="PROSITE" id="PS51273">
    <property type="entry name" value="GATASE_TYPE_1"/>
    <property type="match status" value="1"/>
</dbReference>
<dbReference type="PRINTS" id="PR00099">
    <property type="entry name" value="CPSGATASE"/>
</dbReference>
<dbReference type="InterPro" id="IPR029062">
    <property type="entry name" value="Class_I_gatase-like"/>
</dbReference>
<dbReference type="PRINTS" id="PR00097">
    <property type="entry name" value="ANTSNTHASEII"/>
</dbReference>
<dbReference type="Gene3D" id="3.40.50.880">
    <property type="match status" value="1"/>
</dbReference>
<dbReference type="SUPFAM" id="SSF52317">
    <property type="entry name" value="Class I glutamine amidotransferase-like"/>
    <property type="match status" value="1"/>
</dbReference>
<gene>
    <name evidence="4" type="ORF">CNEO2_760009</name>
    <name evidence="3" type="ORF">CNEO_10016</name>
</gene>
<dbReference type="Proteomes" id="UP001189143">
    <property type="component" value="Unassembled WGS sequence"/>
</dbReference>
<comment type="caution">
    <text evidence="3">The sequence shown here is derived from an EMBL/GenBank/DDBJ whole genome shotgun (WGS) entry which is preliminary data.</text>
</comment>
<dbReference type="InterPro" id="IPR050472">
    <property type="entry name" value="Anth_synth/Amidotransfase"/>
</dbReference>
<sequence>MKVLLVDAFDSFVFVIAQYYQKTGAETKVIRVNEDPIRVYKEWKPDLLVLGPGPGTPKEHGYLDILSEVDERQAVFGVCLGHQAIGEFFGWTLTHAPTVQHGKKAKVKHDGIGIFSEIPSPITVVRYHSLAIIDESGRDELITSAVSESDGVVMAIRHPTRPIAGVQFHPESVGTEYGMKMIENSLKLANL</sequence>
<evidence type="ECO:0000313" key="3">
    <source>
        <dbReference type="EMBL" id="CAG9701482.1"/>
    </source>
</evidence>
<dbReference type="GO" id="GO:0005829">
    <property type="term" value="C:cytosol"/>
    <property type="evidence" value="ECO:0007669"/>
    <property type="project" value="TreeGrafter"/>
</dbReference>
<dbReference type="GO" id="GO:0000162">
    <property type="term" value="P:L-tryptophan biosynthetic process"/>
    <property type="evidence" value="ECO:0007669"/>
    <property type="project" value="TreeGrafter"/>
</dbReference>
<dbReference type="InterPro" id="IPR006221">
    <property type="entry name" value="TrpG/PapA_dom"/>
</dbReference>
<dbReference type="Proteomes" id="UP000789738">
    <property type="component" value="Unassembled WGS sequence"/>
</dbReference>
<dbReference type="PRINTS" id="PR00096">
    <property type="entry name" value="GATASE"/>
</dbReference>
<dbReference type="InterPro" id="IPR017926">
    <property type="entry name" value="GATASE"/>
</dbReference>
<evidence type="ECO:0000256" key="1">
    <source>
        <dbReference type="ARBA" id="ARBA00022962"/>
    </source>
</evidence>
<dbReference type="PANTHER" id="PTHR43418:SF4">
    <property type="entry name" value="MULTIFUNCTIONAL TRYPTOPHAN BIOSYNTHESIS PROTEIN"/>
    <property type="match status" value="1"/>
</dbReference>
<dbReference type="EMBL" id="CAKJVE010000001">
    <property type="protein sequence ID" value="CAG9701482.1"/>
    <property type="molecule type" value="Genomic_DNA"/>
</dbReference>
<evidence type="ECO:0000259" key="2">
    <source>
        <dbReference type="Pfam" id="PF00117"/>
    </source>
</evidence>
<reference evidence="3" key="1">
    <citation type="submission" date="2021-10" db="EMBL/GenBank/DDBJ databases">
        <authorList>
            <person name="Mesa V."/>
        </authorList>
    </citation>
    <scope>NUCLEOTIDE SEQUENCE</scope>
    <source>
        <strain evidence="3">CC3_PB</strain>
    </source>
</reference>
<dbReference type="RefSeq" id="WP_210886874.1">
    <property type="nucleotide sequence ID" value="NZ_CAKJVE010000001.1"/>
</dbReference>
<name>A0AA86JFP4_9CLOT</name>
<dbReference type="AlphaFoldDB" id="A0AA86JFP4"/>
<dbReference type="CDD" id="cd01743">
    <property type="entry name" value="GATase1_Anthranilate_Synthase"/>
    <property type="match status" value="1"/>
</dbReference>